<gene>
    <name evidence="1" type="ORF">A3A13_02915</name>
</gene>
<dbReference type="Proteomes" id="UP000178911">
    <property type="component" value="Unassembled WGS sequence"/>
</dbReference>
<organism evidence="1 2">
    <name type="scientific">Candidatus Yanofskybacteria bacterium RIFCSPLOWO2_01_FULL_43_22</name>
    <dbReference type="NCBI Taxonomy" id="1802695"/>
    <lineage>
        <taxon>Bacteria</taxon>
        <taxon>Candidatus Yanofskyibacteriota</taxon>
    </lineage>
</organism>
<accession>A0A1F8GHT8</accession>
<name>A0A1F8GHT8_9BACT</name>
<sequence length="148" mass="17025">MAQKESRIARITRLTAERFPSFGGAKIDNPFSPIQPVFAFGVDIEKVVRFVLSKRNATERAKRDKIGNDARDISYTSELLKPLSSKALGEIERLGRNDAHRRLKEKIYPFSQLNYATREKLLHLPISWLHEGAQWQLNTRKPAVLLLR</sequence>
<dbReference type="STRING" id="1802695.A3A13_02915"/>
<proteinExistence type="predicted"/>
<evidence type="ECO:0000313" key="1">
    <source>
        <dbReference type="EMBL" id="OGN23999.1"/>
    </source>
</evidence>
<dbReference type="EMBL" id="MGKJ01000014">
    <property type="protein sequence ID" value="OGN23999.1"/>
    <property type="molecule type" value="Genomic_DNA"/>
</dbReference>
<evidence type="ECO:0000313" key="2">
    <source>
        <dbReference type="Proteomes" id="UP000178911"/>
    </source>
</evidence>
<dbReference type="AlphaFoldDB" id="A0A1F8GHT8"/>
<comment type="caution">
    <text evidence="1">The sequence shown here is derived from an EMBL/GenBank/DDBJ whole genome shotgun (WGS) entry which is preliminary data.</text>
</comment>
<reference evidence="1 2" key="1">
    <citation type="journal article" date="2016" name="Nat. Commun.">
        <title>Thousands of microbial genomes shed light on interconnected biogeochemical processes in an aquifer system.</title>
        <authorList>
            <person name="Anantharaman K."/>
            <person name="Brown C.T."/>
            <person name="Hug L.A."/>
            <person name="Sharon I."/>
            <person name="Castelle C.J."/>
            <person name="Probst A.J."/>
            <person name="Thomas B.C."/>
            <person name="Singh A."/>
            <person name="Wilkins M.J."/>
            <person name="Karaoz U."/>
            <person name="Brodie E.L."/>
            <person name="Williams K.H."/>
            <person name="Hubbard S.S."/>
            <person name="Banfield J.F."/>
        </authorList>
    </citation>
    <scope>NUCLEOTIDE SEQUENCE [LARGE SCALE GENOMIC DNA]</scope>
</reference>
<protein>
    <submittedName>
        <fullName evidence="1">Uncharacterized protein</fullName>
    </submittedName>
</protein>